<keyword evidence="6" id="KW-0808">Transferase</keyword>
<proteinExistence type="predicted"/>
<dbReference type="Pfam" id="PF11721">
    <property type="entry name" value="Malectin"/>
    <property type="match status" value="1"/>
</dbReference>
<keyword evidence="4" id="KW-0597">Phosphoprotein</keyword>
<keyword evidence="3" id="KW-0723">Serine/threonine-protein kinase</keyword>
<keyword evidence="10" id="KW-0547">Nucleotide-binding</keyword>
<keyword evidence="7 17" id="KW-0812">Transmembrane</keyword>
<evidence type="ECO:0000256" key="6">
    <source>
        <dbReference type="ARBA" id="ARBA00022679"/>
    </source>
</evidence>
<protein>
    <recommendedName>
        <fullName evidence="2">non-specific serine/threonine protein kinase</fullName>
        <ecNumber evidence="2">2.7.11.1</ecNumber>
    </recommendedName>
</protein>
<dbReference type="Pfam" id="PF13855">
    <property type="entry name" value="LRR_8"/>
    <property type="match status" value="1"/>
</dbReference>
<evidence type="ECO:0000259" key="18">
    <source>
        <dbReference type="PROSITE" id="PS50011"/>
    </source>
</evidence>
<dbReference type="FunFam" id="3.30.200.20:FF:000140">
    <property type="entry name" value="Leucine-rich repeat receptor-like protein kinase"/>
    <property type="match status" value="1"/>
</dbReference>
<dbReference type="InterPro" id="IPR001611">
    <property type="entry name" value="Leu-rich_rpt"/>
</dbReference>
<evidence type="ECO:0000256" key="11">
    <source>
        <dbReference type="ARBA" id="ARBA00022777"/>
    </source>
</evidence>
<dbReference type="PANTHER" id="PTHR48006:SF34">
    <property type="entry name" value="OS08G0203700 PROTEIN"/>
    <property type="match status" value="1"/>
</dbReference>
<evidence type="ECO:0000256" key="5">
    <source>
        <dbReference type="ARBA" id="ARBA00022614"/>
    </source>
</evidence>
<dbReference type="Pfam" id="PF00560">
    <property type="entry name" value="LRR_1"/>
    <property type="match status" value="4"/>
</dbReference>
<feature type="domain" description="Protein kinase" evidence="18">
    <location>
        <begin position="696"/>
        <end position="970"/>
    </location>
</feature>
<keyword evidence="13 17" id="KW-1133">Transmembrane helix</keyword>
<evidence type="ECO:0000256" key="13">
    <source>
        <dbReference type="ARBA" id="ARBA00022989"/>
    </source>
</evidence>
<keyword evidence="11" id="KW-0418">Kinase</keyword>
<evidence type="ECO:0000256" key="4">
    <source>
        <dbReference type="ARBA" id="ARBA00022553"/>
    </source>
</evidence>
<dbReference type="EMBL" id="DUZY01000006">
    <property type="protein sequence ID" value="DAD43686.1"/>
    <property type="molecule type" value="Genomic_DNA"/>
</dbReference>
<dbReference type="AlphaFoldDB" id="A0A822ZL32"/>
<reference evidence="19 20" key="1">
    <citation type="journal article" date="2020" name="Mol. Biol. Evol.">
        <title>Distinct Expression and Methylation Patterns for Genes with Different Fates following a Single Whole-Genome Duplication in Flowering Plants.</title>
        <authorList>
            <person name="Shi T."/>
            <person name="Rahmani R.S."/>
            <person name="Gugger P.F."/>
            <person name="Wang M."/>
            <person name="Li H."/>
            <person name="Zhang Y."/>
            <person name="Li Z."/>
            <person name="Wang Q."/>
            <person name="Van de Peer Y."/>
            <person name="Marchal K."/>
            <person name="Chen J."/>
        </authorList>
    </citation>
    <scope>NUCLEOTIDE SEQUENCE [LARGE SCALE GENOMIC DNA]</scope>
    <source>
        <tissue evidence="19">Leaf</tissue>
    </source>
</reference>
<comment type="subcellular location">
    <subcellularLocation>
        <location evidence="1">Membrane</location>
        <topology evidence="1">Single-pass membrane protein</topology>
    </subcellularLocation>
</comment>
<dbReference type="FunFam" id="2.60.120.430:FF:000002">
    <property type="entry name" value="Leucine-rich repeat receptor-like protein kinase"/>
    <property type="match status" value="1"/>
</dbReference>
<keyword evidence="16" id="KW-0325">Glycoprotein</keyword>
<dbReference type="PANTHER" id="PTHR48006">
    <property type="entry name" value="LEUCINE-RICH REPEAT-CONTAINING PROTEIN DDB_G0281931-RELATED"/>
    <property type="match status" value="1"/>
</dbReference>
<accession>A0A822ZL32</accession>
<evidence type="ECO:0000256" key="9">
    <source>
        <dbReference type="ARBA" id="ARBA00022737"/>
    </source>
</evidence>
<dbReference type="GO" id="GO:0005524">
    <property type="term" value="F:ATP binding"/>
    <property type="evidence" value="ECO:0007669"/>
    <property type="project" value="UniProtKB-KW"/>
</dbReference>
<dbReference type="PROSITE" id="PS51257">
    <property type="entry name" value="PROKAR_LIPOPROTEIN"/>
    <property type="match status" value="1"/>
</dbReference>
<dbReference type="InterPro" id="IPR051824">
    <property type="entry name" value="LRR_Rcpt-Like_S/T_Kinase"/>
</dbReference>
<organism evidence="19 20">
    <name type="scientific">Nelumbo nucifera</name>
    <name type="common">Sacred lotus</name>
    <dbReference type="NCBI Taxonomy" id="4432"/>
    <lineage>
        <taxon>Eukaryota</taxon>
        <taxon>Viridiplantae</taxon>
        <taxon>Streptophyta</taxon>
        <taxon>Embryophyta</taxon>
        <taxon>Tracheophyta</taxon>
        <taxon>Spermatophyta</taxon>
        <taxon>Magnoliopsida</taxon>
        <taxon>Proteales</taxon>
        <taxon>Nelumbonaceae</taxon>
        <taxon>Nelumbo</taxon>
    </lineage>
</organism>
<dbReference type="SUPFAM" id="SSF56112">
    <property type="entry name" value="Protein kinase-like (PK-like)"/>
    <property type="match status" value="1"/>
</dbReference>
<keyword evidence="9" id="KW-0677">Repeat</keyword>
<dbReference type="InterPro" id="IPR032675">
    <property type="entry name" value="LRR_dom_sf"/>
</dbReference>
<dbReference type="CDD" id="cd14066">
    <property type="entry name" value="STKc_IRAK"/>
    <property type="match status" value="1"/>
</dbReference>
<evidence type="ECO:0000256" key="3">
    <source>
        <dbReference type="ARBA" id="ARBA00022527"/>
    </source>
</evidence>
<dbReference type="PROSITE" id="PS50011">
    <property type="entry name" value="PROTEIN_KINASE_DOM"/>
    <property type="match status" value="1"/>
</dbReference>
<evidence type="ECO:0000313" key="20">
    <source>
        <dbReference type="Proteomes" id="UP000607653"/>
    </source>
</evidence>
<evidence type="ECO:0000256" key="1">
    <source>
        <dbReference type="ARBA" id="ARBA00004167"/>
    </source>
</evidence>
<dbReference type="Gene3D" id="3.80.10.10">
    <property type="entry name" value="Ribonuclease Inhibitor"/>
    <property type="match status" value="2"/>
</dbReference>
<keyword evidence="5" id="KW-0433">Leucine-rich repeat</keyword>
<evidence type="ECO:0000256" key="16">
    <source>
        <dbReference type="ARBA" id="ARBA00023180"/>
    </source>
</evidence>
<comment type="caution">
    <text evidence="19">The sequence shown here is derived from an EMBL/GenBank/DDBJ whole genome shotgun (WGS) entry which is preliminary data.</text>
</comment>
<dbReference type="SMART" id="SM00220">
    <property type="entry name" value="S_TKc"/>
    <property type="match status" value="1"/>
</dbReference>
<evidence type="ECO:0000313" key="19">
    <source>
        <dbReference type="EMBL" id="DAD43686.1"/>
    </source>
</evidence>
<evidence type="ECO:0000256" key="2">
    <source>
        <dbReference type="ARBA" id="ARBA00012513"/>
    </source>
</evidence>
<keyword evidence="15" id="KW-0675">Receptor</keyword>
<keyword evidence="8" id="KW-0732">Signal</keyword>
<dbReference type="FunFam" id="3.80.10.10:FF:000298">
    <property type="entry name" value="Putative LRR receptor-like serine/threonine-protein kinase"/>
    <property type="match status" value="1"/>
</dbReference>
<keyword evidence="12" id="KW-0067">ATP-binding</keyword>
<dbReference type="Proteomes" id="UP000607653">
    <property type="component" value="Unassembled WGS sequence"/>
</dbReference>
<keyword evidence="14 17" id="KW-0472">Membrane</keyword>
<evidence type="ECO:0000256" key="14">
    <source>
        <dbReference type="ARBA" id="ARBA00023136"/>
    </source>
</evidence>
<name>A0A822ZL32_NELNU</name>
<dbReference type="GO" id="GO:0016020">
    <property type="term" value="C:membrane"/>
    <property type="evidence" value="ECO:0007669"/>
    <property type="project" value="UniProtKB-SubCell"/>
</dbReference>
<dbReference type="GO" id="GO:0004674">
    <property type="term" value="F:protein serine/threonine kinase activity"/>
    <property type="evidence" value="ECO:0007669"/>
    <property type="project" value="UniProtKB-KW"/>
</dbReference>
<dbReference type="InterPro" id="IPR008271">
    <property type="entry name" value="Ser/Thr_kinase_AS"/>
</dbReference>
<dbReference type="InterPro" id="IPR011009">
    <property type="entry name" value="Kinase-like_dom_sf"/>
</dbReference>
<dbReference type="FunFam" id="3.80.10.10:FF:000766">
    <property type="entry name" value="Os05g0263100 protein"/>
    <property type="match status" value="1"/>
</dbReference>
<dbReference type="Pfam" id="PF00069">
    <property type="entry name" value="Pkinase"/>
    <property type="match status" value="1"/>
</dbReference>
<gene>
    <name evidence="19" type="ORF">HUJ06_001916</name>
</gene>
<feature type="transmembrane region" description="Helical" evidence="17">
    <location>
        <begin position="639"/>
        <end position="661"/>
    </location>
</feature>
<dbReference type="SUPFAM" id="SSF52058">
    <property type="entry name" value="L domain-like"/>
    <property type="match status" value="1"/>
</dbReference>
<dbReference type="Gene3D" id="1.10.510.10">
    <property type="entry name" value="Transferase(Phosphotransferase) domain 1"/>
    <property type="match status" value="1"/>
</dbReference>
<dbReference type="Gene3D" id="3.30.200.20">
    <property type="entry name" value="Phosphorylase Kinase, domain 1"/>
    <property type="match status" value="1"/>
</dbReference>
<dbReference type="EC" id="2.7.11.1" evidence="2"/>
<dbReference type="FunFam" id="1.10.510.10:FF:000044">
    <property type="entry name" value="Putative LRR receptor-like serine/threonine-protein kinase"/>
    <property type="match status" value="1"/>
</dbReference>
<dbReference type="InterPro" id="IPR021720">
    <property type="entry name" value="Malectin_dom"/>
</dbReference>
<evidence type="ECO:0000256" key="10">
    <source>
        <dbReference type="ARBA" id="ARBA00022741"/>
    </source>
</evidence>
<dbReference type="Gene3D" id="2.60.120.430">
    <property type="entry name" value="Galactose-binding lectin"/>
    <property type="match status" value="1"/>
</dbReference>
<dbReference type="PROSITE" id="PS00108">
    <property type="entry name" value="PROTEIN_KINASE_ST"/>
    <property type="match status" value="1"/>
</dbReference>
<evidence type="ECO:0000256" key="15">
    <source>
        <dbReference type="ARBA" id="ARBA00023170"/>
    </source>
</evidence>
<evidence type="ECO:0000256" key="12">
    <source>
        <dbReference type="ARBA" id="ARBA00022840"/>
    </source>
</evidence>
<keyword evidence="20" id="KW-1185">Reference proteome</keyword>
<sequence>MKVSLMFQSPVVFAIICSCIYLLFLVSKSNGQATTDPIEVKALNSIFQQWGISDVSSWNISGEPCSGVAILNSTNIDDTDFNPGIKCNCSYNNGSTCHITHLKVYEKDVNSVIPEELANLTYLTYLNLDRNYFTGSMPTFLGQLSAMQNLSLAINALSGSIPKAIGNLKDLISLSFSSNNFSGALPSQLGNLVKLEELYIDSSGVSGEIPTSFGSLVNMRIMWASDNNFTGKIPDFIGNWTKLTELRFQGNSFQGPIPASFSNLTLLTDLRISELSNVSSTLDFIKDMKALTTLVLRNNMISGTIPSNIGEYEKLQRLDLSFNNLTGQIPSSLFNLSSLSHLFLGNNSLFGALPSQKSSSLLNIDLSYNQLSGSFPSWVTSDLQLNLVANNFIFDSSNISIFPMLNCLQRNFPCNRASPRYSSFAIKCGGPELTALDGVVFERENKSLGPASYYVTNTSKWAVSNAGMFYDRKGSLYTQNSLAQITGGGTLNSEFFRTARLSPGSLRYYGLGLENGTYNVSLHFAEIGYDDQSSRTWKSLGRRVFDVYIQGNLELKDFDIRKETGGSSNRAIQKDLNANVTENFLEIHLFWAGKGTCCIPEDGYYGPSISAIGVTSDFATSGSGLPPATTSSRKKKTSLIVGVVVSVVIASLVLVFAILYLRMKRLYTDEEEEFLEIGPKTNTFTYAELRAATEDFSSNNKLGEGGFGPVYKGTLPDGRIVAIKQLSLGSNQGKRQFLTEIATISAVQQRNLVKLNGCCVDGKKRLLVYEYLENKSLDQALFGKSGLHLDWRTRYKILLGTASGLAYLHEESRLRIVHRDVKSSNILLDANFDPKISDFGLAKLCDDKKTHISTRVAGTIGYLAPEYAMRGHLTEKADVFGFGVVALEILSGRPNSDANLDSEKMYLLQWVWNLRDDHHELELMDPTLNEFDEVEARRVMEVALLCTQASPVLRPSMSSVVAMLEGDIEVSTVTTRPGYLVYWQFNDTISNISSTNYIASTSNPTTMLDGNLS</sequence>
<dbReference type="InterPro" id="IPR000719">
    <property type="entry name" value="Prot_kinase_dom"/>
</dbReference>
<evidence type="ECO:0000256" key="7">
    <source>
        <dbReference type="ARBA" id="ARBA00022692"/>
    </source>
</evidence>
<evidence type="ECO:0000256" key="17">
    <source>
        <dbReference type="SAM" id="Phobius"/>
    </source>
</evidence>
<evidence type="ECO:0000256" key="8">
    <source>
        <dbReference type="ARBA" id="ARBA00022729"/>
    </source>
</evidence>